<dbReference type="RefSeq" id="WP_237892016.1">
    <property type="nucleotide sequence ID" value="NZ_JAKLTY010000047.1"/>
</dbReference>
<reference evidence="1" key="1">
    <citation type="submission" date="2022-01" db="EMBL/GenBank/DDBJ databases">
        <title>Genome sequnece data of strain Bradyrhizobium sp. nov.</title>
        <authorList>
            <person name="Zhang J."/>
        </authorList>
    </citation>
    <scope>NUCLEOTIDE SEQUENCE</scope>
    <source>
        <strain evidence="1">WYCCWR 13023</strain>
    </source>
</reference>
<name>A0A9X1RK99_9BRAD</name>
<evidence type="ECO:0000313" key="2">
    <source>
        <dbReference type="Proteomes" id="UP001139054"/>
    </source>
</evidence>
<sequence length="99" mass="11078">MHRFSAILFCLLLLIAMTEAQEYSPRIRRPPPALAEQERLASELVMTDGLLQKGDIVVTDHGYYVFQGIAADGFTNEFRPIPSPLKSDQKASGLRFVDP</sequence>
<dbReference type="AlphaFoldDB" id="A0A9X1RK99"/>
<dbReference type="EMBL" id="JAKLTY010000047">
    <property type="protein sequence ID" value="MCG2632693.1"/>
    <property type="molecule type" value="Genomic_DNA"/>
</dbReference>
<protein>
    <submittedName>
        <fullName evidence="1">Uncharacterized protein</fullName>
    </submittedName>
</protein>
<gene>
    <name evidence="1" type="ORF">L6654_39520</name>
</gene>
<comment type="caution">
    <text evidence="1">The sequence shown here is derived from an EMBL/GenBank/DDBJ whole genome shotgun (WGS) entry which is preliminary data.</text>
</comment>
<proteinExistence type="predicted"/>
<accession>A0A9X1RK99</accession>
<organism evidence="1 2">
    <name type="scientific">Bradyrhizobium zhengyangense</name>
    <dbReference type="NCBI Taxonomy" id="2911009"/>
    <lineage>
        <taxon>Bacteria</taxon>
        <taxon>Pseudomonadati</taxon>
        <taxon>Pseudomonadota</taxon>
        <taxon>Alphaproteobacteria</taxon>
        <taxon>Hyphomicrobiales</taxon>
        <taxon>Nitrobacteraceae</taxon>
        <taxon>Bradyrhizobium</taxon>
    </lineage>
</organism>
<evidence type="ECO:0000313" key="1">
    <source>
        <dbReference type="EMBL" id="MCG2632693.1"/>
    </source>
</evidence>
<dbReference type="Proteomes" id="UP001139054">
    <property type="component" value="Unassembled WGS sequence"/>
</dbReference>